<evidence type="ECO:0000256" key="14">
    <source>
        <dbReference type="RuleBase" id="RU365061"/>
    </source>
</evidence>
<dbReference type="EC" id="2.7.7.49" evidence="2 14"/>
<evidence type="ECO:0000313" key="17">
    <source>
        <dbReference type="Proteomes" id="UP000005203"/>
    </source>
</evidence>
<keyword evidence="10 14" id="KW-0695">RNA-directed DNA polymerase</keyword>
<reference evidence="18" key="1">
    <citation type="journal article" date="2006" name="Genome Res.">
        <title>Canonical TTAGG-repeat telomeres and telomerase in the honey bee, Apis mellifera.</title>
        <authorList>
            <person name="Robertson H.M."/>
            <person name="Gordon K.H."/>
        </authorList>
    </citation>
    <scope>NUCLEOTIDE SEQUENCE</scope>
</reference>
<evidence type="ECO:0000256" key="6">
    <source>
        <dbReference type="ARBA" id="ARBA00022695"/>
    </source>
</evidence>
<reference evidence="18" key="5">
    <citation type="submission" date="2025-04" db="UniProtKB">
        <authorList>
            <consortium name="RefSeq"/>
        </authorList>
    </citation>
    <scope>IDENTIFICATION</scope>
</reference>
<dbReference type="KEGG" id="ame:692346"/>
<evidence type="ECO:0000256" key="9">
    <source>
        <dbReference type="ARBA" id="ARBA00022895"/>
    </source>
</evidence>
<evidence type="ECO:0000313" key="16">
    <source>
        <dbReference type="EnsemblMetazoa" id="NP_001035771"/>
    </source>
</evidence>
<evidence type="ECO:0000256" key="3">
    <source>
        <dbReference type="ARBA" id="ARBA00016182"/>
    </source>
</evidence>
<dbReference type="Proteomes" id="UP000005203">
    <property type="component" value="Linkage group LG2"/>
</dbReference>
<dbReference type="GO" id="GO:0070034">
    <property type="term" value="F:telomerase RNA binding"/>
    <property type="evidence" value="ECO:0007669"/>
    <property type="project" value="TreeGrafter"/>
</dbReference>
<keyword evidence="8 14" id="KW-0460">Magnesium</keyword>
<gene>
    <name evidence="18" type="primary">Tert</name>
</gene>
<keyword evidence="11 14" id="KW-0539">Nucleus</keyword>
<keyword evidence="17" id="KW-1185">Reference proteome</keyword>
<dbReference type="InterPro" id="IPR021891">
    <property type="entry name" value="Telomerase_RBD"/>
</dbReference>
<feature type="domain" description="Reverse transcriptase" evidence="15">
    <location>
        <begin position="340"/>
        <end position="642"/>
    </location>
</feature>
<keyword evidence="6 14" id="KW-0548">Nucleotidyltransferase</keyword>
<dbReference type="GO" id="GO:0000333">
    <property type="term" value="C:telomerase catalytic core complex"/>
    <property type="evidence" value="ECO:0007669"/>
    <property type="project" value="TreeGrafter"/>
</dbReference>
<evidence type="ECO:0000256" key="5">
    <source>
        <dbReference type="ARBA" id="ARBA00022679"/>
    </source>
</evidence>
<keyword evidence="5 14" id="KW-0808">Transferase</keyword>
<keyword evidence="9 14" id="KW-0779">Telomere</keyword>
<dbReference type="SMART" id="SM00975">
    <property type="entry name" value="Telomerase_RBD"/>
    <property type="match status" value="1"/>
</dbReference>
<comment type="catalytic activity">
    <reaction evidence="13 14">
        <text>DNA(n) + a 2'-deoxyribonucleoside 5'-triphosphate = DNA(n+1) + diphosphate</text>
        <dbReference type="Rhea" id="RHEA:22508"/>
        <dbReference type="Rhea" id="RHEA-COMP:17339"/>
        <dbReference type="Rhea" id="RHEA-COMP:17340"/>
        <dbReference type="ChEBI" id="CHEBI:33019"/>
        <dbReference type="ChEBI" id="CHEBI:61560"/>
        <dbReference type="ChEBI" id="CHEBI:173112"/>
        <dbReference type="EC" id="2.7.7.49"/>
    </reaction>
</comment>
<keyword evidence="7 14" id="KW-0479">Metal-binding</keyword>
<dbReference type="OrthoDB" id="289721at2759"/>
<evidence type="ECO:0000256" key="2">
    <source>
        <dbReference type="ARBA" id="ARBA00012493"/>
    </source>
</evidence>
<organism evidence="16">
    <name type="scientific">Apis mellifera</name>
    <name type="common">Honeybee</name>
    <dbReference type="NCBI Taxonomy" id="7460"/>
    <lineage>
        <taxon>Eukaryota</taxon>
        <taxon>Metazoa</taxon>
        <taxon>Ecdysozoa</taxon>
        <taxon>Arthropoda</taxon>
        <taxon>Hexapoda</taxon>
        <taxon>Insecta</taxon>
        <taxon>Pterygota</taxon>
        <taxon>Neoptera</taxon>
        <taxon>Endopterygota</taxon>
        <taxon>Hymenoptera</taxon>
        <taxon>Apocrita</taxon>
        <taxon>Aculeata</taxon>
        <taxon>Apoidea</taxon>
        <taxon>Anthophila</taxon>
        <taxon>Apidae</taxon>
        <taxon>Apis</taxon>
    </lineage>
</organism>
<keyword evidence="4 14" id="KW-0158">Chromosome</keyword>
<dbReference type="GeneID" id="692346"/>
<evidence type="ECO:0000256" key="12">
    <source>
        <dbReference type="ARBA" id="ARBA00032044"/>
    </source>
</evidence>
<dbReference type="GO" id="GO:0046872">
    <property type="term" value="F:metal ion binding"/>
    <property type="evidence" value="ECO:0007669"/>
    <property type="project" value="UniProtKB-KW"/>
</dbReference>
<dbReference type="PROSITE" id="PS50878">
    <property type="entry name" value="RT_POL"/>
    <property type="match status" value="1"/>
</dbReference>
<evidence type="ECO:0000256" key="11">
    <source>
        <dbReference type="ARBA" id="ARBA00023242"/>
    </source>
</evidence>
<dbReference type="Gene3D" id="1.10.132.70">
    <property type="match status" value="1"/>
</dbReference>
<dbReference type="PANTHER" id="PTHR12066">
    <property type="entry name" value="TELOMERASE REVERSE TRANSCRIPTASE"/>
    <property type="match status" value="1"/>
</dbReference>
<reference evidence="18" key="3">
    <citation type="journal article" date="2014" name="BMC Genomics">
        <title>Differential expression of endogenous plant cell wall degrading enzyme genes in the stick insect (Phasmatodea) midgut.</title>
        <authorList>
            <person name="Shelomi M."/>
            <person name="Jasper W.C."/>
            <person name="Atallah J."/>
            <person name="Kimsey L.S."/>
            <person name="Johnson B.R."/>
        </authorList>
    </citation>
    <scope>NUCLEOTIDE SEQUENCE</scope>
</reference>
<accession>A0A7M6UMK9</accession>
<evidence type="ECO:0000259" key="15">
    <source>
        <dbReference type="PROSITE" id="PS50878"/>
    </source>
</evidence>
<evidence type="ECO:0000256" key="8">
    <source>
        <dbReference type="ARBA" id="ARBA00022842"/>
    </source>
</evidence>
<dbReference type="RefSeq" id="NP_001035771.1">
    <property type="nucleotide sequence ID" value="NM_001040681.2"/>
</dbReference>
<sequence>MMDNFTLQSLKKDFGTYFQQYCLHHKILIKKNKCNAFIVSNVCDLKKCIAAVNCLKFNINRKLKKLQTDALFINSLNPIYYIPKLDEQYKIQEKINRNDNQDKQYKIKKKKNFHKEITYHNIFLNNLNLNIFLCNTSQILPYYTNYKSFSICILNIDKKGHEIYDFITKGNRKDAIAINYEDYFLLIEKFQNRHKKFNYYSVLKHLICKQKYNEKTKCIYEINKKQLKNFFDLIFAKVVPKRLFGSITNLKKIKRATFQLLDTPCFKYFNLKPIIEKLDIINITWLQNVTNVKTKWLVMAQFVKWFFTEFLFNILYTYFHITKVSGNTNERLYITRFTWNNIQKKFIKEGIHSNTLQPNIKRNTWNPSIGIYKLLCKYSDVRPIFKLKKKFRDTDYLFIIFKFLKQLYVTNYEVINFPKKWKSIVQKLNSKTEKLYFVCCDVINAFGSIIQVELYNIIQSLCKDLPENLILKYYTMKSEISKKDNTYHKYFSDLQLPFPSDQFYANLVDNQWYQLINKSWLLESISKYIFYQRIKINKNIHIIGKGIVQGSMLSPILSDIYYNYILNKEMSTYLKTGEIIKYMDDILYITENKTLAEQFLELTKKGIPQYNCYFKQSKTQSNLISDRNKIVKKNIIYIGYKINCTTLEIELKRSDTALCHSISFLKPSKLSLLKHLSMRLSNVATFRLSKVMLDHTINSKKTIMRILKEVCVLQANRACILIKDLFDNVHNHIQNIFKIIKSTNEKITRYIIRMFLISQQKTSKLKIYKWNNQILHILWTSYKKVFMKDNILRQYFITFFS</sequence>
<dbReference type="InterPro" id="IPR000477">
    <property type="entry name" value="RT_dom"/>
</dbReference>
<dbReference type="EnsemblMetazoa" id="NM_001040681">
    <property type="protein sequence ID" value="NP_001035771"/>
    <property type="gene ID" value="GeneID_692346"/>
</dbReference>
<dbReference type="GO" id="GO:0000781">
    <property type="term" value="C:chromosome, telomeric region"/>
    <property type="evidence" value="ECO:0007669"/>
    <property type="project" value="UniProtKB-SubCell"/>
</dbReference>
<dbReference type="GO" id="GO:0007004">
    <property type="term" value="P:telomere maintenance via telomerase"/>
    <property type="evidence" value="ECO:0007669"/>
    <property type="project" value="TreeGrafter"/>
</dbReference>
<dbReference type="Pfam" id="PF12009">
    <property type="entry name" value="Telomerase_RBD"/>
    <property type="match status" value="1"/>
</dbReference>
<comment type="subcellular location">
    <subcellularLocation>
        <location evidence="14">Nucleus</location>
    </subcellularLocation>
    <subcellularLocation>
        <location evidence="14">Chromosome</location>
        <location evidence="14">Telomere</location>
    </subcellularLocation>
</comment>
<dbReference type="CTD" id="7015"/>
<dbReference type="InterPro" id="IPR003545">
    <property type="entry name" value="Telomerase_RT"/>
</dbReference>
<evidence type="ECO:0000256" key="10">
    <source>
        <dbReference type="ARBA" id="ARBA00022918"/>
    </source>
</evidence>
<dbReference type="PANTHER" id="PTHR12066:SF0">
    <property type="entry name" value="TELOMERASE REVERSE TRANSCRIPTASE"/>
    <property type="match status" value="1"/>
</dbReference>
<dbReference type="Pfam" id="PF00078">
    <property type="entry name" value="RVT_1"/>
    <property type="match status" value="1"/>
</dbReference>
<comment type="function">
    <text evidence="14">Telomerase is a ribonucleoprotein enzyme essential for the replication of chromosome termini in most eukaryotes. It elongates telomeres. It is a reverse transcriptase that adds simple sequence repeats to chromosome ends by copying a template sequence within the RNA component of the enzyme.</text>
</comment>
<name>A0A7M6UMK9_APIME</name>
<evidence type="ECO:0000256" key="1">
    <source>
        <dbReference type="ARBA" id="ARBA00008001"/>
    </source>
</evidence>
<reference evidence="16" key="4">
    <citation type="submission" date="2021-01" db="UniProtKB">
        <authorList>
            <consortium name="EnsemblMetazoa"/>
        </authorList>
    </citation>
    <scope>IDENTIFICATION</scope>
    <source>
        <strain evidence="16">DH4</strain>
    </source>
</reference>
<comment type="similarity">
    <text evidence="1 14">Belongs to the reverse transcriptase family. Telomerase subfamily.</text>
</comment>
<dbReference type="GO" id="GO:0042162">
    <property type="term" value="F:telomeric DNA binding"/>
    <property type="evidence" value="ECO:0007669"/>
    <property type="project" value="TreeGrafter"/>
</dbReference>
<evidence type="ECO:0000256" key="13">
    <source>
        <dbReference type="ARBA" id="ARBA00048173"/>
    </source>
</evidence>
<dbReference type="GO" id="GO:0003720">
    <property type="term" value="F:telomerase activity"/>
    <property type="evidence" value="ECO:0007669"/>
    <property type="project" value="InterPro"/>
</dbReference>
<evidence type="ECO:0000256" key="4">
    <source>
        <dbReference type="ARBA" id="ARBA00022454"/>
    </source>
</evidence>
<accession>A0A8B6WZ74</accession>
<dbReference type="AlphaFoldDB" id="A0A7M6UMK9"/>
<evidence type="ECO:0000313" key="18">
    <source>
        <dbReference type="RefSeq" id="NP_001035771.1"/>
    </source>
</evidence>
<dbReference type="CDD" id="cd01648">
    <property type="entry name" value="TERT"/>
    <property type="match status" value="1"/>
</dbReference>
<protein>
    <recommendedName>
        <fullName evidence="3 14">Telomerase reverse transcriptase</fullName>
        <ecNumber evidence="2 14">2.7.7.49</ecNumber>
    </recommendedName>
    <alternativeName>
        <fullName evidence="12 14">Telomerase catalytic subunit</fullName>
    </alternativeName>
</protein>
<evidence type="ECO:0000256" key="7">
    <source>
        <dbReference type="ARBA" id="ARBA00022723"/>
    </source>
</evidence>
<proteinExistence type="inferred from homology"/>
<reference evidence="18" key="2">
    <citation type="journal article" date="2014" name="BMC Genomics">
        <title>Finding the missing honey bee genes: lessons learned from a genome upgrade.</title>
        <authorList>
            <consortium name="HGSC production teams"/>
            <consortium name="Honey Bee Genome Sequencing Consortium"/>
            <person name="Elsik C.G."/>
            <person name="Worley K.C."/>
            <person name="Bennett A.K."/>
            <person name="Beye M."/>
            <person name="Camara F."/>
            <person name="Childers C.P."/>
            <person name="de Graaf D.C."/>
            <person name="Debyser G."/>
            <person name="Deng J."/>
            <person name="Devreese B."/>
            <person name="Elhaik E."/>
            <person name="Evans J.D."/>
            <person name="Foster L.J."/>
            <person name="Graur D."/>
            <person name="Guigo R."/>
            <person name="Hoff K.J."/>
            <person name="Holder M.E."/>
            <person name="Hudson M.E."/>
            <person name="Hunt G.J."/>
            <person name="Jiang H."/>
            <person name="Joshi V."/>
            <person name="Khetani R.S."/>
            <person name="Kosarev P."/>
            <person name="Kovar C.L."/>
            <person name="Ma J."/>
            <person name="Maleszka R."/>
            <person name="Moritz R.F."/>
            <person name="Munoz-Torres M.C."/>
            <person name="Murphy T.D."/>
            <person name="Muzny D.M."/>
            <person name="Newsham I.F."/>
            <person name="Reese J.T."/>
            <person name="Robertson H.M."/>
            <person name="Robinson G.E."/>
            <person name="Rueppell O."/>
            <person name="Solovyev V."/>
            <person name="Stanke M."/>
            <person name="Stolle E."/>
            <person name="Tsuruda J.M."/>
            <person name="Vaerenbergh M.V."/>
            <person name="Waterhouse R.M."/>
            <person name="Weaver D.B."/>
            <person name="Whitfield C.W."/>
            <person name="Wu Y."/>
            <person name="Zdobnov E.M."/>
            <person name="Zhang L."/>
            <person name="Zhu D."/>
            <person name="Gibbs R.A."/>
        </authorList>
    </citation>
    <scope>NUCLEOTIDE SEQUENCE</scope>
</reference>